<dbReference type="CDD" id="cd04301">
    <property type="entry name" value="NAT_SF"/>
    <property type="match status" value="1"/>
</dbReference>
<reference evidence="2 3" key="1">
    <citation type="submission" date="2013-01" db="EMBL/GenBank/DDBJ databases">
        <authorList>
            <person name="Harkins D.M."/>
            <person name="Durkin A.S."/>
            <person name="Brinkac L.M."/>
            <person name="Haft D.H."/>
            <person name="Selengut J.D."/>
            <person name="Sanka R."/>
            <person name="DePew J."/>
            <person name="Purushe J."/>
            <person name="Galloway R.L."/>
            <person name="Vinetz J.M."/>
            <person name="Sutton G.G."/>
            <person name="Nierman W.C."/>
            <person name="Fouts D.E."/>
        </authorList>
    </citation>
    <scope>NUCLEOTIDE SEQUENCE [LARGE SCALE GENOMIC DNA]</scope>
    <source>
        <strain evidence="2 3">79601</strain>
    </source>
</reference>
<dbReference type="InterPro" id="IPR031165">
    <property type="entry name" value="GNAT_YJDJ"/>
</dbReference>
<dbReference type="OrthoDB" id="9793389at2"/>
<proteinExistence type="predicted"/>
<dbReference type="PANTHER" id="PTHR31435">
    <property type="entry name" value="PROTEIN NATD1"/>
    <property type="match status" value="1"/>
</dbReference>
<dbReference type="PROSITE" id="PS51729">
    <property type="entry name" value="GNAT_YJDJ"/>
    <property type="match status" value="1"/>
</dbReference>
<evidence type="ECO:0000259" key="1">
    <source>
        <dbReference type="PROSITE" id="PS51729"/>
    </source>
</evidence>
<keyword evidence="2" id="KW-0808">Transferase</keyword>
<feature type="domain" description="N-acetyltransferase" evidence="1">
    <location>
        <begin position="6"/>
        <end position="92"/>
    </location>
</feature>
<dbReference type="Pfam" id="PF14542">
    <property type="entry name" value="Acetyltransf_CG"/>
    <property type="match status" value="1"/>
</dbReference>
<evidence type="ECO:0000313" key="3">
    <source>
        <dbReference type="Proteomes" id="UP000011988"/>
    </source>
</evidence>
<dbReference type="InterPro" id="IPR045057">
    <property type="entry name" value="Gcn5-rel_NAT"/>
</dbReference>
<dbReference type="PANTHER" id="PTHR31435:SF9">
    <property type="entry name" value="PROTEIN NATD1"/>
    <property type="match status" value="1"/>
</dbReference>
<dbReference type="AlphaFoldDB" id="M6D8X8"/>
<dbReference type="GO" id="GO:0016740">
    <property type="term" value="F:transferase activity"/>
    <property type="evidence" value="ECO:0007669"/>
    <property type="project" value="UniProtKB-KW"/>
</dbReference>
<accession>M6D8X8</accession>
<dbReference type="RefSeq" id="WP_020772063.1">
    <property type="nucleotide sequence ID" value="NZ_ANIK01000007.1"/>
</dbReference>
<dbReference type="PATRIC" id="fig|1218565.3.peg.499"/>
<dbReference type="InterPro" id="IPR016181">
    <property type="entry name" value="Acyl_CoA_acyltransferase"/>
</dbReference>
<organism evidence="2 3">
    <name type="scientific">Leptospira alstonii serovar Sichuan str. 79601</name>
    <dbReference type="NCBI Taxonomy" id="1218565"/>
    <lineage>
        <taxon>Bacteria</taxon>
        <taxon>Pseudomonadati</taxon>
        <taxon>Spirochaetota</taxon>
        <taxon>Spirochaetia</taxon>
        <taxon>Leptospirales</taxon>
        <taxon>Leptospiraceae</taxon>
        <taxon>Leptospira</taxon>
    </lineage>
</organism>
<comment type="caution">
    <text evidence="2">The sequence shown here is derived from an EMBL/GenBank/DDBJ whole genome shotgun (WGS) entry which is preliminary data.</text>
</comment>
<dbReference type="Proteomes" id="UP000011988">
    <property type="component" value="Unassembled WGS sequence"/>
</dbReference>
<dbReference type="Gene3D" id="3.40.630.30">
    <property type="match status" value="1"/>
</dbReference>
<sequence length="93" mass="10897">MNPEVFHSEKESKFYAKMDEYESYLFYREEGDNIWNLVSTYVPLELRGKGLAADLVRTALDKARSLNKKIIPSCSYTITFLNRHPNYDDLVAR</sequence>
<dbReference type="EMBL" id="ANIK01000007">
    <property type="protein sequence ID" value="EMJ97718.1"/>
    <property type="molecule type" value="Genomic_DNA"/>
</dbReference>
<gene>
    <name evidence="2" type="ORF">LEP1GSC194_1998</name>
</gene>
<dbReference type="SUPFAM" id="SSF55729">
    <property type="entry name" value="Acyl-CoA N-acyltransferases (Nat)"/>
    <property type="match status" value="1"/>
</dbReference>
<protein>
    <submittedName>
        <fullName evidence="2">Acetyltransferase, GNAT domain protein</fullName>
    </submittedName>
</protein>
<evidence type="ECO:0000313" key="2">
    <source>
        <dbReference type="EMBL" id="EMJ97718.1"/>
    </source>
</evidence>
<name>M6D8X8_9LEPT</name>